<keyword evidence="3 11" id="KW-0436">Ligase</keyword>
<evidence type="ECO:0000256" key="1">
    <source>
        <dbReference type="ARBA" id="ARBA00005594"/>
    </source>
</evidence>
<proteinExistence type="inferred from homology"/>
<dbReference type="Proteomes" id="UP000595437">
    <property type="component" value="Chromosome 6"/>
</dbReference>
<name>A0A7T8HF10_CALRO</name>
<dbReference type="InterPro" id="IPR014729">
    <property type="entry name" value="Rossmann-like_a/b/a_fold"/>
</dbReference>
<evidence type="ECO:0000256" key="9">
    <source>
        <dbReference type="SAM" id="MobiDB-lite"/>
    </source>
</evidence>
<dbReference type="InterPro" id="IPR002300">
    <property type="entry name" value="aa-tRNA-synth_Ia"/>
</dbReference>
<keyword evidence="7" id="KW-0030">Aminoacyl-tRNA synthetase</keyword>
<reference evidence="12" key="1">
    <citation type="submission" date="2021-01" db="EMBL/GenBank/DDBJ databases">
        <title>Caligus Genome Assembly.</title>
        <authorList>
            <person name="Gallardo-Escarate C."/>
        </authorList>
    </citation>
    <scope>NUCLEOTIDE SEQUENCE [LARGE SCALE GENOMIC DNA]</scope>
</reference>
<protein>
    <recommendedName>
        <fullName evidence="2">valine--tRNA ligase</fullName>
        <ecNumber evidence="2">6.1.1.9</ecNumber>
    </recommendedName>
    <alternativeName>
        <fullName evidence="8">Valyl-tRNA synthetase</fullName>
    </alternativeName>
</protein>
<evidence type="ECO:0000256" key="8">
    <source>
        <dbReference type="ARBA" id="ARBA00029936"/>
    </source>
</evidence>
<feature type="region of interest" description="Disordered" evidence="9">
    <location>
        <begin position="16"/>
        <end position="56"/>
    </location>
</feature>
<dbReference type="EMBL" id="CP045895">
    <property type="protein sequence ID" value="QQP48665.1"/>
    <property type="molecule type" value="Genomic_DNA"/>
</dbReference>
<evidence type="ECO:0000256" key="5">
    <source>
        <dbReference type="ARBA" id="ARBA00022840"/>
    </source>
</evidence>
<organism evidence="11 12">
    <name type="scientific">Caligus rogercresseyi</name>
    <name type="common">Sea louse</name>
    <dbReference type="NCBI Taxonomy" id="217165"/>
    <lineage>
        <taxon>Eukaryota</taxon>
        <taxon>Metazoa</taxon>
        <taxon>Ecdysozoa</taxon>
        <taxon>Arthropoda</taxon>
        <taxon>Crustacea</taxon>
        <taxon>Multicrustacea</taxon>
        <taxon>Hexanauplia</taxon>
        <taxon>Copepoda</taxon>
        <taxon>Siphonostomatoida</taxon>
        <taxon>Caligidae</taxon>
        <taxon>Caligus</taxon>
    </lineage>
</organism>
<evidence type="ECO:0000256" key="3">
    <source>
        <dbReference type="ARBA" id="ARBA00022598"/>
    </source>
</evidence>
<keyword evidence="4" id="KW-0547">Nucleotide-binding</keyword>
<dbReference type="PROSITE" id="PS00178">
    <property type="entry name" value="AA_TRNA_LIGASE_I"/>
    <property type="match status" value="1"/>
</dbReference>
<evidence type="ECO:0000256" key="7">
    <source>
        <dbReference type="ARBA" id="ARBA00023146"/>
    </source>
</evidence>
<dbReference type="EC" id="6.1.1.9" evidence="2"/>
<dbReference type="SUPFAM" id="SSF52374">
    <property type="entry name" value="Nucleotidylyl transferase"/>
    <property type="match status" value="1"/>
</dbReference>
<dbReference type="InterPro" id="IPR002303">
    <property type="entry name" value="Valyl-tRNA_ligase"/>
</dbReference>
<dbReference type="Pfam" id="PF00133">
    <property type="entry name" value="tRNA-synt_1"/>
    <property type="match status" value="2"/>
</dbReference>
<feature type="compositionally biased region" description="Basic and acidic residues" evidence="9">
    <location>
        <begin position="17"/>
        <end position="40"/>
    </location>
</feature>
<keyword evidence="12" id="KW-1185">Reference proteome</keyword>
<evidence type="ECO:0000313" key="11">
    <source>
        <dbReference type="EMBL" id="QQP48665.1"/>
    </source>
</evidence>
<dbReference type="Gene3D" id="3.40.50.620">
    <property type="entry name" value="HUPs"/>
    <property type="match status" value="1"/>
</dbReference>
<gene>
    <name evidence="11" type="ORF">FKW44_009045</name>
</gene>
<dbReference type="PANTHER" id="PTHR11946:SF109">
    <property type="entry name" value="VALINE--TRNA LIGASE"/>
    <property type="match status" value="1"/>
</dbReference>
<dbReference type="GO" id="GO:0005524">
    <property type="term" value="F:ATP binding"/>
    <property type="evidence" value="ECO:0007669"/>
    <property type="project" value="UniProtKB-KW"/>
</dbReference>
<evidence type="ECO:0000256" key="4">
    <source>
        <dbReference type="ARBA" id="ARBA00022741"/>
    </source>
</evidence>
<evidence type="ECO:0000313" key="12">
    <source>
        <dbReference type="Proteomes" id="UP000595437"/>
    </source>
</evidence>
<evidence type="ECO:0000256" key="6">
    <source>
        <dbReference type="ARBA" id="ARBA00022917"/>
    </source>
</evidence>
<feature type="domain" description="Aminoacyl-tRNA synthetase class Ia" evidence="10">
    <location>
        <begin position="145"/>
        <end position="204"/>
    </location>
</feature>
<dbReference type="GO" id="GO:0006438">
    <property type="term" value="P:valyl-tRNA aminoacylation"/>
    <property type="evidence" value="ECO:0007669"/>
    <property type="project" value="InterPro"/>
</dbReference>
<comment type="similarity">
    <text evidence="1">Belongs to the class-I aminoacyl-tRNA synthetase family.</text>
</comment>
<dbReference type="GO" id="GO:0005829">
    <property type="term" value="C:cytosol"/>
    <property type="evidence" value="ECO:0007669"/>
    <property type="project" value="TreeGrafter"/>
</dbReference>
<accession>A0A7T8HF10</accession>
<dbReference type="AlphaFoldDB" id="A0A7T8HF10"/>
<dbReference type="InterPro" id="IPR001412">
    <property type="entry name" value="aa-tRNA-synth_I_CS"/>
</dbReference>
<keyword evidence="6" id="KW-0648">Protein biosynthesis</keyword>
<sequence>KPRKRPRRLLKKAAKLAKLEAKKNKVQEESERKAGKEPKAKKNKAGKESSCVIYDSPTVDGEKKDPRYVESAWYSWWESSGFFKPEYGGDPSKDPFVIMIPPPNVTGKLHLGHALTNAIQDCIVTSPSGTRAAITRDRHTGHWLSRHDLGREGFLKRVWEWKENYGATIYGQLKRLGRLYMDPKMSLAVTEAFIRLHDEGVIYR</sequence>
<dbReference type="GO" id="GO:0004832">
    <property type="term" value="F:valine-tRNA ligase activity"/>
    <property type="evidence" value="ECO:0007669"/>
    <property type="project" value="UniProtKB-EC"/>
</dbReference>
<feature type="non-terminal residue" evidence="11">
    <location>
        <position position="1"/>
    </location>
</feature>
<evidence type="ECO:0000259" key="10">
    <source>
        <dbReference type="Pfam" id="PF00133"/>
    </source>
</evidence>
<keyword evidence="5" id="KW-0067">ATP-binding</keyword>
<dbReference type="OrthoDB" id="6364597at2759"/>
<dbReference type="PANTHER" id="PTHR11946">
    <property type="entry name" value="VALYL-TRNA SYNTHETASES"/>
    <property type="match status" value="1"/>
</dbReference>
<feature type="domain" description="Aminoacyl-tRNA synthetase class Ia" evidence="10">
    <location>
        <begin position="73"/>
        <end position="125"/>
    </location>
</feature>
<evidence type="ECO:0000256" key="2">
    <source>
        <dbReference type="ARBA" id="ARBA00013169"/>
    </source>
</evidence>